<proteinExistence type="predicted"/>
<evidence type="ECO:0000256" key="1">
    <source>
        <dbReference type="SAM" id="MobiDB-lite"/>
    </source>
</evidence>
<gene>
    <name evidence="3" type="ORF">METZ01_LOCUS109541</name>
</gene>
<dbReference type="EMBL" id="UINC01013069">
    <property type="protein sequence ID" value="SVA56687.1"/>
    <property type="molecule type" value="Genomic_DNA"/>
</dbReference>
<protein>
    <recommendedName>
        <fullName evidence="2">DUF4399 domain-containing protein</fullName>
    </recommendedName>
</protein>
<name>A0A381WXQ2_9ZZZZ</name>
<sequence length="171" mass="18088">MTGLSQRSWTKTMNHKIIVIWAGLAGMMQACSPGQDQTTTTPSGSNSSTISMASRTPAPTTAKVFFISPAKGKIVSSPIFVQFGLEGLEVAPAGTYEPGTGHHHLLVDTQPPMMDKAVPADANHIHFGKGQTETTVELSPGPHTLQLLVGDGNHVPHQPPIMSEVISITVE</sequence>
<reference evidence="3" key="1">
    <citation type="submission" date="2018-05" db="EMBL/GenBank/DDBJ databases">
        <authorList>
            <person name="Lanie J.A."/>
            <person name="Ng W.-L."/>
            <person name="Kazmierczak K.M."/>
            <person name="Andrzejewski T.M."/>
            <person name="Davidsen T.M."/>
            <person name="Wayne K.J."/>
            <person name="Tettelin H."/>
            <person name="Glass J.I."/>
            <person name="Rusch D."/>
            <person name="Podicherti R."/>
            <person name="Tsui H.-C.T."/>
            <person name="Winkler M.E."/>
        </authorList>
    </citation>
    <scope>NUCLEOTIDE SEQUENCE</scope>
</reference>
<accession>A0A381WXQ2</accession>
<organism evidence="3">
    <name type="scientific">marine metagenome</name>
    <dbReference type="NCBI Taxonomy" id="408172"/>
    <lineage>
        <taxon>unclassified sequences</taxon>
        <taxon>metagenomes</taxon>
        <taxon>ecological metagenomes</taxon>
    </lineage>
</organism>
<feature type="region of interest" description="Disordered" evidence="1">
    <location>
        <begin position="32"/>
        <end position="55"/>
    </location>
</feature>
<dbReference type="AlphaFoldDB" id="A0A381WXQ2"/>
<dbReference type="PROSITE" id="PS51257">
    <property type="entry name" value="PROKAR_LIPOPROTEIN"/>
    <property type="match status" value="1"/>
</dbReference>
<dbReference type="Pfam" id="PF14347">
    <property type="entry name" value="DUF4399"/>
    <property type="match status" value="1"/>
</dbReference>
<feature type="domain" description="DUF4399" evidence="2">
    <location>
        <begin position="81"/>
        <end position="171"/>
    </location>
</feature>
<evidence type="ECO:0000259" key="2">
    <source>
        <dbReference type="Pfam" id="PF14347"/>
    </source>
</evidence>
<evidence type="ECO:0000313" key="3">
    <source>
        <dbReference type="EMBL" id="SVA56687.1"/>
    </source>
</evidence>
<feature type="compositionally biased region" description="Low complexity" evidence="1">
    <location>
        <begin position="38"/>
        <end position="51"/>
    </location>
</feature>
<dbReference type="InterPro" id="IPR025512">
    <property type="entry name" value="DUF4399"/>
</dbReference>